<feature type="transmembrane region" description="Helical" evidence="1">
    <location>
        <begin position="214"/>
        <end position="237"/>
    </location>
</feature>
<dbReference type="SUPFAM" id="SSF158472">
    <property type="entry name" value="HAMP domain-like"/>
    <property type="match status" value="1"/>
</dbReference>
<dbReference type="InterPro" id="IPR021796">
    <property type="entry name" value="Tll0287-like_dom"/>
</dbReference>
<keyword evidence="1" id="KW-0472">Membrane</keyword>
<evidence type="ECO:0000259" key="2">
    <source>
        <dbReference type="PROSITE" id="PS50885"/>
    </source>
</evidence>
<dbReference type="InterPro" id="IPR003660">
    <property type="entry name" value="HAMP_dom"/>
</dbReference>
<dbReference type="Proteomes" id="UP000566711">
    <property type="component" value="Unassembled WGS sequence"/>
</dbReference>
<keyword evidence="4" id="KW-1185">Reference proteome</keyword>
<accession>A0A7W2EDB1</accession>
<comment type="caution">
    <text evidence="3">The sequence shown here is derived from an EMBL/GenBank/DDBJ whole genome shotgun (WGS) entry which is preliminary data.</text>
</comment>
<dbReference type="Gene3D" id="6.10.340.10">
    <property type="match status" value="1"/>
</dbReference>
<dbReference type="EMBL" id="JACEZS010000001">
    <property type="protein sequence ID" value="MBA5603838.1"/>
    <property type="molecule type" value="Genomic_DNA"/>
</dbReference>
<dbReference type="Pfam" id="PF11845">
    <property type="entry name" value="Tll0287-like"/>
    <property type="match status" value="1"/>
</dbReference>
<evidence type="ECO:0000313" key="4">
    <source>
        <dbReference type="Proteomes" id="UP000566711"/>
    </source>
</evidence>
<dbReference type="SMART" id="SM00304">
    <property type="entry name" value="HAMP"/>
    <property type="match status" value="1"/>
</dbReference>
<protein>
    <submittedName>
        <fullName evidence="3">DUF3365 domain-containing protein</fullName>
    </submittedName>
</protein>
<evidence type="ECO:0000313" key="3">
    <source>
        <dbReference type="EMBL" id="MBA5603838.1"/>
    </source>
</evidence>
<name>A0A7W2EDB1_9BURK</name>
<gene>
    <name evidence="3" type="ORF">H3H36_00485</name>
</gene>
<keyword evidence="1" id="KW-1133">Transmembrane helix</keyword>
<reference evidence="3 4" key="1">
    <citation type="submission" date="2020-07" db="EMBL/GenBank/DDBJ databases">
        <title>Novel species isolated from subtropical streams in China.</title>
        <authorList>
            <person name="Lu H."/>
        </authorList>
    </citation>
    <scope>NUCLEOTIDE SEQUENCE [LARGE SCALE GENOMIC DNA]</scope>
    <source>
        <strain evidence="3 4">FT3S</strain>
    </source>
</reference>
<organism evidence="3 4">
    <name type="scientific">Rugamonas fusca</name>
    <dbReference type="NCBI Taxonomy" id="2758568"/>
    <lineage>
        <taxon>Bacteria</taxon>
        <taxon>Pseudomonadati</taxon>
        <taxon>Pseudomonadota</taxon>
        <taxon>Betaproteobacteria</taxon>
        <taxon>Burkholderiales</taxon>
        <taxon>Oxalobacteraceae</taxon>
        <taxon>Telluria group</taxon>
        <taxon>Rugamonas</taxon>
    </lineage>
</organism>
<feature type="transmembrane region" description="Helical" evidence="1">
    <location>
        <begin position="12"/>
        <end position="32"/>
    </location>
</feature>
<dbReference type="GO" id="GO:0016020">
    <property type="term" value="C:membrane"/>
    <property type="evidence" value="ECO:0007669"/>
    <property type="project" value="InterPro"/>
</dbReference>
<dbReference type="CDD" id="cd06225">
    <property type="entry name" value="HAMP"/>
    <property type="match status" value="1"/>
</dbReference>
<dbReference type="PROSITE" id="PS50885">
    <property type="entry name" value="HAMP"/>
    <property type="match status" value="1"/>
</dbReference>
<proteinExistence type="predicted"/>
<keyword evidence="1" id="KW-0812">Transmembrane</keyword>
<sequence length="292" mass="32249">MKLSIASKFNLVFVTIFAVGFVAAGFIADSLLKQSAREETLQNARLLLEAAKSVRGYTAKQIQPLLANQMKYEFHPQSVPSYSAVENLNVILKAYPDFSYKEATLNPTNLRDKATDWEVDIVQKLRKSPELTEYSGERETATGRSLYIARPLQIKDGACLSCHSTAANAPKTMVDIYGPNNGFAWQLNEIVGAQVISVPMAVPLQRANAIFRTFMLSLLGVFVVVLIALNVMVHLLVTRRITHLAQVADQVSMGKFDAEEFQVKGGDELSALAQSFTRMRTSLASALKMLDE</sequence>
<dbReference type="AlphaFoldDB" id="A0A7W2EDB1"/>
<dbReference type="Pfam" id="PF00672">
    <property type="entry name" value="HAMP"/>
    <property type="match status" value="1"/>
</dbReference>
<dbReference type="RefSeq" id="WP_182213021.1">
    <property type="nucleotide sequence ID" value="NZ_JACEZS010000001.1"/>
</dbReference>
<feature type="domain" description="HAMP" evidence="2">
    <location>
        <begin position="235"/>
        <end position="288"/>
    </location>
</feature>
<dbReference type="GO" id="GO:0007165">
    <property type="term" value="P:signal transduction"/>
    <property type="evidence" value="ECO:0007669"/>
    <property type="project" value="InterPro"/>
</dbReference>
<evidence type="ECO:0000256" key="1">
    <source>
        <dbReference type="SAM" id="Phobius"/>
    </source>
</evidence>